<evidence type="ECO:0000256" key="5">
    <source>
        <dbReference type="PIRNR" id="PIRNR000410"/>
    </source>
</evidence>
<proteinExistence type="predicted"/>
<evidence type="ECO:0000259" key="6">
    <source>
        <dbReference type="PROSITE" id="PS50123"/>
    </source>
</evidence>
<dbReference type="Gene3D" id="1.10.155.10">
    <property type="entry name" value="Chemotaxis receptor methyltransferase CheR, N-terminal domain"/>
    <property type="match status" value="1"/>
</dbReference>
<feature type="domain" description="CheR-type methyltransferase" evidence="6">
    <location>
        <begin position="5"/>
        <end position="278"/>
    </location>
</feature>
<protein>
    <recommendedName>
        <fullName evidence="5">Chemotaxis protein methyltransferase</fullName>
        <ecNumber evidence="5">2.1.1.80</ecNumber>
    </recommendedName>
</protein>
<evidence type="ECO:0000313" key="7">
    <source>
        <dbReference type="EMBL" id="MDR4125101.1"/>
    </source>
</evidence>
<evidence type="ECO:0000256" key="3">
    <source>
        <dbReference type="ARBA" id="ARBA00022679"/>
    </source>
</evidence>
<dbReference type="EC" id="2.1.1.80" evidence="5"/>
<dbReference type="InterPro" id="IPR022642">
    <property type="entry name" value="CheR_C"/>
</dbReference>
<dbReference type="SUPFAM" id="SSF47757">
    <property type="entry name" value="Chemotaxis receptor methyltransferase CheR, N-terminal domain"/>
    <property type="match status" value="1"/>
</dbReference>
<organism evidence="7 8">
    <name type="scientific">Yanghanlia caeni</name>
    <dbReference type="NCBI Taxonomy" id="3064283"/>
    <lineage>
        <taxon>Bacteria</taxon>
        <taxon>Pseudomonadati</taxon>
        <taxon>Pseudomonadota</taxon>
        <taxon>Betaproteobacteria</taxon>
        <taxon>Burkholderiales</taxon>
        <taxon>Alcaligenaceae</taxon>
        <taxon>Yanghanlia</taxon>
    </lineage>
</organism>
<comment type="function">
    <text evidence="5">Methylation of the membrane-bound methyl-accepting chemotaxis proteins (MCP) to form gamma-glutamyl methyl ester residues in MCP.</text>
</comment>
<comment type="catalytic activity">
    <reaction evidence="1 5">
        <text>L-glutamyl-[protein] + S-adenosyl-L-methionine = [protein]-L-glutamate 5-O-methyl ester + S-adenosyl-L-homocysteine</text>
        <dbReference type="Rhea" id="RHEA:24452"/>
        <dbReference type="Rhea" id="RHEA-COMP:10208"/>
        <dbReference type="Rhea" id="RHEA-COMP:10311"/>
        <dbReference type="ChEBI" id="CHEBI:29973"/>
        <dbReference type="ChEBI" id="CHEBI:57856"/>
        <dbReference type="ChEBI" id="CHEBI:59789"/>
        <dbReference type="ChEBI" id="CHEBI:82795"/>
        <dbReference type="EC" id="2.1.1.80"/>
    </reaction>
</comment>
<evidence type="ECO:0000313" key="8">
    <source>
        <dbReference type="Proteomes" id="UP001232156"/>
    </source>
</evidence>
<dbReference type="InterPro" id="IPR022641">
    <property type="entry name" value="CheR_N"/>
</dbReference>
<dbReference type="InterPro" id="IPR036804">
    <property type="entry name" value="CheR_N_sf"/>
</dbReference>
<dbReference type="PROSITE" id="PS50123">
    <property type="entry name" value="CHER"/>
    <property type="match status" value="1"/>
</dbReference>
<keyword evidence="2 5" id="KW-0489">Methyltransferase</keyword>
<keyword evidence="3 5" id="KW-0808">Transferase</keyword>
<dbReference type="GO" id="GO:0032259">
    <property type="term" value="P:methylation"/>
    <property type="evidence" value="ECO:0007669"/>
    <property type="project" value="UniProtKB-KW"/>
</dbReference>
<dbReference type="SUPFAM" id="SSF53335">
    <property type="entry name" value="S-adenosyl-L-methionine-dependent methyltransferases"/>
    <property type="match status" value="1"/>
</dbReference>
<sequence length="279" mass="31540">MNAPHIFQPFVVSDSELALFQTLFKQQIGLHLSDEKKALLASRLESRLMALGLSRFHDYYRFITGPGEAAAEELQQAIDLITTNETYFFREPAHFEFLSQSIVPATRADAPFSVWSAASASGEEAYSIAMVLHDTLGDAPWRVLGSDVSQRVLRSARRGMYPLSRCEHIPQPYLKRYCLRGVDEYTGQLLVERSLRERVSFVSMNLTRLPDTLGQFDVIFLRNVIIYFDLPTKIRVLESVLRYLRPGGYLITGHSESLHGVCVPLEAVASAIYRKPVNP</sequence>
<dbReference type="PRINTS" id="PR00996">
    <property type="entry name" value="CHERMTFRASE"/>
</dbReference>
<dbReference type="InterPro" id="IPR000780">
    <property type="entry name" value="CheR_MeTrfase"/>
</dbReference>
<keyword evidence="8" id="KW-1185">Reference proteome</keyword>
<dbReference type="PANTHER" id="PTHR24422">
    <property type="entry name" value="CHEMOTAXIS PROTEIN METHYLTRANSFERASE"/>
    <property type="match status" value="1"/>
</dbReference>
<comment type="caution">
    <text evidence="7">The sequence shown here is derived from an EMBL/GenBank/DDBJ whole genome shotgun (WGS) entry which is preliminary data.</text>
</comment>
<name>A0ABU1D3T8_9BURK</name>
<accession>A0ABU1D3T8</accession>
<dbReference type="GO" id="GO:0008168">
    <property type="term" value="F:methyltransferase activity"/>
    <property type="evidence" value="ECO:0007669"/>
    <property type="project" value="UniProtKB-KW"/>
</dbReference>
<evidence type="ECO:0000256" key="1">
    <source>
        <dbReference type="ARBA" id="ARBA00001541"/>
    </source>
</evidence>
<gene>
    <name evidence="7" type="ORF">Q8947_03760</name>
</gene>
<dbReference type="PANTHER" id="PTHR24422:SF26">
    <property type="entry name" value="CHEMOTAXIS PROTEIN METHYLTRANSFERASE"/>
    <property type="match status" value="1"/>
</dbReference>
<dbReference type="InterPro" id="IPR029063">
    <property type="entry name" value="SAM-dependent_MTases_sf"/>
</dbReference>
<dbReference type="Proteomes" id="UP001232156">
    <property type="component" value="Unassembled WGS sequence"/>
</dbReference>
<evidence type="ECO:0000256" key="2">
    <source>
        <dbReference type="ARBA" id="ARBA00022603"/>
    </source>
</evidence>
<reference evidence="7 8" key="1">
    <citation type="submission" date="2023-08" db="EMBL/GenBank/DDBJ databases">
        <title>Alcaligenaceae gen. nov., a novel taxon isolated from the sludge of Yixing Pesticide Factory.</title>
        <authorList>
            <person name="Ruan L."/>
        </authorList>
    </citation>
    <scope>NUCLEOTIDE SEQUENCE [LARGE SCALE GENOMIC DNA]</scope>
    <source>
        <strain evidence="7 8">LG-2</strain>
    </source>
</reference>
<dbReference type="RefSeq" id="WP_347286492.1">
    <property type="nucleotide sequence ID" value="NZ_JAUZQE010000006.1"/>
</dbReference>
<keyword evidence="4 5" id="KW-0949">S-adenosyl-L-methionine</keyword>
<dbReference type="EMBL" id="JAUZQE010000006">
    <property type="protein sequence ID" value="MDR4125101.1"/>
    <property type="molecule type" value="Genomic_DNA"/>
</dbReference>
<dbReference type="Gene3D" id="3.40.50.150">
    <property type="entry name" value="Vaccinia Virus protein VP39"/>
    <property type="match status" value="1"/>
</dbReference>
<dbReference type="CDD" id="cd02440">
    <property type="entry name" value="AdoMet_MTases"/>
    <property type="match status" value="1"/>
</dbReference>
<dbReference type="Pfam" id="PF03705">
    <property type="entry name" value="CheR_N"/>
    <property type="match status" value="1"/>
</dbReference>
<dbReference type="InterPro" id="IPR026024">
    <property type="entry name" value="Chemotaxis_MeTrfase_CheR"/>
</dbReference>
<dbReference type="SMART" id="SM00138">
    <property type="entry name" value="MeTrc"/>
    <property type="match status" value="1"/>
</dbReference>
<dbReference type="PIRSF" id="PIRSF000410">
    <property type="entry name" value="CheR"/>
    <property type="match status" value="1"/>
</dbReference>
<dbReference type="InterPro" id="IPR050903">
    <property type="entry name" value="Bact_Chemotaxis_MeTrfase"/>
</dbReference>
<evidence type="ECO:0000256" key="4">
    <source>
        <dbReference type="ARBA" id="ARBA00022691"/>
    </source>
</evidence>
<dbReference type="Pfam" id="PF01739">
    <property type="entry name" value="CheR"/>
    <property type="match status" value="1"/>
</dbReference>